<comment type="subcellular location">
    <subcellularLocation>
        <location evidence="1 4">Nucleus</location>
    </subcellularLocation>
</comment>
<dbReference type="GO" id="GO:0000122">
    <property type="term" value="P:negative regulation of transcription by RNA polymerase II"/>
    <property type="evidence" value="ECO:0007669"/>
    <property type="project" value="TreeGrafter"/>
</dbReference>
<keyword evidence="7" id="KW-1185">Reference proteome</keyword>
<evidence type="ECO:0000256" key="1">
    <source>
        <dbReference type="ARBA" id="ARBA00004123"/>
    </source>
</evidence>
<proteinExistence type="predicted"/>
<dbReference type="Gene3D" id="1.20.1160.11">
    <property type="entry name" value="Paired amphipathic helix"/>
    <property type="match status" value="1"/>
</dbReference>
<accession>R7TAK3</accession>
<dbReference type="EMBL" id="KB310879">
    <property type="protein sequence ID" value="ELT90527.1"/>
    <property type="molecule type" value="Genomic_DNA"/>
</dbReference>
<protein>
    <submittedName>
        <fullName evidence="5 6">Uncharacterized protein</fullName>
    </submittedName>
</protein>
<dbReference type="SUPFAM" id="SSF47762">
    <property type="entry name" value="PAH2 domain"/>
    <property type="match status" value="1"/>
</dbReference>
<evidence type="ECO:0000256" key="2">
    <source>
        <dbReference type="ARBA" id="ARBA00022491"/>
    </source>
</evidence>
<dbReference type="Pfam" id="PF02671">
    <property type="entry name" value="PAH"/>
    <property type="match status" value="1"/>
</dbReference>
<evidence type="ECO:0000256" key="4">
    <source>
        <dbReference type="PROSITE-ProRule" id="PRU00810"/>
    </source>
</evidence>
<dbReference type="InterPro" id="IPR036600">
    <property type="entry name" value="PAH_sf"/>
</dbReference>
<keyword evidence="3 4" id="KW-0539">Nucleus</keyword>
<dbReference type="HOGENOM" id="CLU_2280092_0_0_1"/>
<dbReference type="InterPro" id="IPR003822">
    <property type="entry name" value="PAH"/>
</dbReference>
<dbReference type="InterPro" id="IPR039774">
    <property type="entry name" value="Sin3-like"/>
</dbReference>
<dbReference type="PANTHER" id="PTHR12346:SF0">
    <property type="entry name" value="SIN3A, ISOFORM G"/>
    <property type="match status" value="1"/>
</dbReference>
<reference evidence="7" key="1">
    <citation type="submission" date="2012-12" db="EMBL/GenBank/DDBJ databases">
        <authorList>
            <person name="Hellsten U."/>
            <person name="Grimwood J."/>
            <person name="Chapman J.A."/>
            <person name="Shapiro H."/>
            <person name="Aerts A."/>
            <person name="Otillar R.P."/>
            <person name="Terry A.Y."/>
            <person name="Boore J.L."/>
            <person name="Simakov O."/>
            <person name="Marletaz F."/>
            <person name="Cho S.-J."/>
            <person name="Edsinger-Gonzales E."/>
            <person name="Havlak P."/>
            <person name="Kuo D.-H."/>
            <person name="Larsson T."/>
            <person name="Lv J."/>
            <person name="Arendt D."/>
            <person name="Savage R."/>
            <person name="Osoegawa K."/>
            <person name="de Jong P."/>
            <person name="Lindberg D.R."/>
            <person name="Seaver E.C."/>
            <person name="Weisblat D.A."/>
            <person name="Putnam N.H."/>
            <person name="Grigoriev I.V."/>
            <person name="Rokhsar D.S."/>
        </authorList>
    </citation>
    <scope>NUCLEOTIDE SEQUENCE</scope>
    <source>
        <strain evidence="7">I ESC-2004</strain>
    </source>
</reference>
<evidence type="ECO:0000256" key="3">
    <source>
        <dbReference type="ARBA" id="ARBA00023242"/>
    </source>
</evidence>
<reference evidence="5 7" key="2">
    <citation type="journal article" date="2013" name="Nature">
        <title>Insights into bilaterian evolution from three spiralian genomes.</title>
        <authorList>
            <person name="Simakov O."/>
            <person name="Marletaz F."/>
            <person name="Cho S.J."/>
            <person name="Edsinger-Gonzales E."/>
            <person name="Havlak P."/>
            <person name="Hellsten U."/>
            <person name="Kuo D.H."/>
            <person name="Larsson T."/>
            <person name="Lv J."/>
            <person name="Arendt D."/>
            <person name="Savage R."/>
            <person name="Osoegawa K."/>
            <person name="de Jong P."/>
            <person name="Grimwood J."/>
            <person name="Chapman J.A."/>
            <person name="Shapiro H."/>
            <person name="Aerts A."/>
            <person name="Otillar R.P."/>
            <person name="Terry A.Y."/>
            <person name="Boore J.L."/>
            <person name="Grigoriev I.V."/>
            <person name="Lindberg D.R."/>
            <person name="Seaver E.C."/>
            <person name="Weisblat D.A."/>
            <person name="Putnam N.H."/>
            <person name="Rokhsar D.S."/>
        </authorList>
    </citation>
    <scope>NUCLEOTIDE SEQUENCE</scope>
    <source>
        <strain evidence="5 7">I ESC-2004</strain>
    </source>
</reference>
<keyword evidence="2" id="KW-0678">Repressor</keyword>
<dbReference type="OrthoDB" id="6325617at2759"/>
<evidence type="ECO:0000313" key="7">
    <source>
        <dbReference type="Proteomes" id="UP000014760"/>
    </source>
</evidence>
<gene>
    <name evidence="5" type="ORF">CAPTEDRAFT_220106</name>
</gene>
<dbReference type="PANTHER" id="PTHR12346">
    <property type="entry name" value="SIN3B-RELATED"/>
    <property type="match status" value="1"/>
</dbReference>
<dbReference type="PROSITE" id="PS51477">
    <property type="entry name" value="PAH"/>
    <property type="match status" value="1"/>
</dbReference>
<dbReference type="EMBL" id="AMQN01014304">
    <property type="status" value="NOT_ANNOTATED_CDS"/>
    <property type="molecule type" value="Genomic_DNA"/>
</dbReference>
<dbReference type="GO" id="GO:0003714">
    <property type="term" value="F:transcription corepressor activity"/>
    <property type="evidence" value="ECO:0007669"/>
    <property type="project" value="InterPro"/>
</dbReference>
<reference evidence="6" key="3">
    <citation type="submission" date="2015-06" db="UniProtKB">
        <authorList>
            <consortium name="EnsemblMetazoa"/>
        </authorList>
    </citation>
    <scope>IDENTIFICATION</scope>
</reference>
<organism evidence="5">
    <name type="scientific">Capitella teleta</name>
    <name type="common">Polychaete worm</name>
    <dbReference type="NCBI Taxonomy" id="283909"/>
    <lineage>
        <taxon>Eukaryota</taxon>
        <taxon>Metazoa</taxon>
        <taxon>Spiralia</taxon>
        <taxon>Lophotrochozoa</taxon>
        <taxon>Annelida</taxon>
        <taxon>Polychaeta</taxon>
        <taxon>Sedentaria</taxon>
        <taxon>Scolecida</taxon>
        <taxon>Capitellidae</taxon>
        <taxon>Capitella</taxon>
    </lineage>
</organism>
<dbReference type="GO" id="GO:0000118">
    <property type="term" value="C:histone deacetylase complex"/>
    <property type="evidence" value="ECO:0007669"/>
    <property type="project" value="TreeGrafter"/>
</dbReference>
<dbReference type="GO" id="GO:0000785">
    <property type="term" value="C:chromatin"/>
    <property type="evidence" value="ECO:0007669"/>
    <property type="project" value="TreeGrafter"/>
</dbReference>
<evidence type="ECO:0000313" key="6">
    <source>
        <dbReference type="EnsemblMetazoa" id="CapteP220106"/>
    </source>
</evidence>
<dbReference type="STRING" id="283909.R7TAK3"/>
<dbReference type="EnsemblMetazoa" id="CapteT220106">
    <property type="protein sequence ID" value="CapteP220106"/>
    <property type="gene ID" value="CapteG220106"/>
</dbReference>
<sequence length="102" mass="12240">MQNISEKERALREELVMAVGYTNVVKCVFADKREVFLEFLEIFTGIRSGRNIKYAEAMLRVTELFDGYPHLVKHFERFLPPDYCREIETKDPFKWLDFRRSD</sequence>
<evidence type="ECO:0000313" key="5">
    <source>
        <dbReference type="EMBL" id="ELT90527.1"/>
    </source>
</evidence>
<dbReference type="Proteomes" id="UP000014760">
    <property type="component" value="Unassembled WGS sequence"/>
</dbReference>
<dbReference type="AlphaFoldDB" id="R7TAK3"/>
<name>R7TAK3_CAPTE</name>